<dbReference type="STRING" id="1294273.roselon_02346"/>
<reference evidence="2 3" key="1">
    <citation type="submission" date="2013-03" db="EMBL/GenBank/DDBJ databases">
        <authorList>
            <person name="Fiebig A."/>
            <person name="Goeker M."/>
            <person name="Klenk H.-P.P."/>
        </authorList>
    </citation>
    <scope>NUCLEOTIDE SEQUENCE [LARGE SCALE GENOMIC DNA]</scope>
    <source>
        <strain evidence="3">DSM 19469</strain>
    </source>
</reference>
<gene>
    <name evidence="2" type="ORF">roselon_02346</name>
</gene>
<evidence type="ECO:0000256" key="1">
    <source>
        <dbReference type="SAM" id="MobiDB-lite"/>
    </source>
</evidence>
<organism evidence="2 3">
    <name type="scientific">Roseicyclus elongatus DSM 19469</name>
    <dbReference type="NCBI Taxonomy" id="1294273"/>
    <lineage>
        <taxon>Bacteria</taxon>
        <taxon>Pseudomonadati</taxon>
        <taxon>Pseudomonadota</taxon>
        <taxon>Alphaproteobacteria</taxon>
        <taxon>Rhodobacterales</taxon>
        <taxon>Roseobacteraceae</taxon>
        <taxon>Roseicyclus</taxon>
    </lineage>
</organism>
<proteinExistence type="predicted"/>
<feature type="region of interest" description="Disordered" evidence="1">
    <location>
        <begin position="127"/>
        <end position="153"/>
    </location>
</feature>
<evidence type="ECO:0000313" key="2">
    <source>
        <dbReference type="EMBL" id="AHM04679.1"/>
    </source>
</evidence>
<name>W8RTY1_9RHOB</name>
<dbReference type="eggNOG" id="ENOG502ZANT">
    <property type="taxonomic scope" value="Bacteria"/>
</dbReference>
<dbReference type="Proteomes" id="UP000019593">
    <property type="component" value="Chromosome"/>
</dbReference>
<dbReference type="KEGG" id="red:roselon_02346"/>
<accession>W8RTY1</accession>
<sequence length="396" mass="41792">MLGRPPVEALPRPEIGVELVQVARNMTPARALELPTPAIRPEAIVARAAPLSAPQSPADAVPDGATPSVLLAAVSPRPALRPEGLAERFPVRATPGRAEPAVQVARAADPEDEITLARYEEPAAPRLLRPRSGANPCSPRLAEIPRRRGSAPGGAAVMASLGNGSGTGRDNAIADQALAGNVPDFLRDLQPVSFTGIAGGRQTEITICVTPDYLAIGSDEDHVRVPLGLPAALRVADGFDMMLPTTRMVDAIYAQADLRLSPSPMTPGPQMSSTDYFLRHDATVDGQFARAGGRGGILVAGHKKDLVIANRLSRAPGRVAIYGWHRSNGNPIQPLSTVHGEYYADYSHGIRLVSRTAYIDGRAIDLRSLLTDGQYASLLNSDGPLNSATVRLAALQ</sequence>
<keyword evidence="3" id="KW-1185">Reference proteome</keyword>
<evidence type="ECO:0000313" key="3">
    <source>
        <dbReference type="Proteomes" id="UP000019593"/>
    </source>
</evidence>
<dbReference type="HOGENOM" id="CLU_041262_0_0_5"/>
<dbReference type="EMBL" id="CP004372">
    <property type="protein sequence ID" value="AHM04679.1"/>
    <property type="molecule type" value="Genomic_DNA"/>
</dbReference>
<protein>
    <submittedName>
        <fullName evidence="2">Uncharacterized protein</fullName>
    </submittedName>
</protein>
<dbReference type="AlphaFoldDB" id="W8RTY1"/>